<dbReference type="VEuPathDB" id="CryptoDB:Cvel_6221"/>
<feature type="compositionally biased region" description="Basic and acidic residues" evidence="1">
    <location>
        <begin position="1459"/>
        <end position="1473"/>
    </location>
</feature>
<feature type="compositionally biased region" description="Basic and acidic residues" evidence="1">
    <location>
        <begin position="1264"/>
        <end position="1273"/>
    </location>
</feature>
<feature type="compositionally biased region" description="Basic and acidic residues" evidence="1">
    <location>
        <begin position="1415"/>
        <end position="1438"/>
    </location>
</feature>
<reference evidence="2" key="1">
    <citation type="submission" date="2014-11" db="EMBL/GenBank/DDBJ databases">
        <authorList>
            <person name="Otto D Thomas"/>
            <person name="Naeem Raeece"/>
        </authorList>
    </citation>
    <scope>NUCLEOTIDE SEQUENCE</scope>
</reference>
<dbReference type="EMBL" id="CDMZ01002224">
    <property type="protein sequence ID" value="CEM41386.1"/>
    <property type="molecule type" value="Genomic_DNA"/>
</dbReference>
<feature type="compositionally biased region" description="Basic residues" evidence="1">
    <location>
        <begin position="1439"/>
        <end position="1458"/>
    </location>
</feature>
<protein>
    <submittedName>
        <fullName evidence="2">Uncharacterized protein</fullName>
    </submittedName>
</protein>
<gene>
    <name evidence="2" type="ORF">Cvel_6221</name>
</gene>
<accession>A0A0G4HBM8</accession>
<evidence type="ECO:0000256" key="1">
    <source>
        <dbReference type="SAM" id="MobiDB-lite"/>
    </source>
</evidence>
<proteinExistence type="predicted"/>
<feature type="region of interest" description="Disordered" evidence="1">
    <location>
        <begin position="1232"/>
        <end position="1273"/>
    </location>
</feature>
<feature type="region of interest" description="Disordered" evidence="1">
    <location>
        <begin position="1410"/>
        <end position="1473"/>
    </location>
</feature>
<evidence type="ECO:0000313" key="2">
    <source>
        <dbReference type="EMBL" id="CEM41386.1"/>
    </source>
</evidence>
<organism evidence="2">
    <name type="scientific">Chromera velia CCMP2878</name>
    <dbReference type="NCBI Taxonomy" id="1169474"/>
    <lineage>
        <taxon>Eukaryota</taxon>
        <taxon>Sar</taxon>
        <taxon>Alveolata</taxon>
        <taxon>Colpodellida</taxon>
        <taxon>Chromeraceae</taxon>
        <taxon>Chromera</taxon>
    </lineage>
</organism>
<sequence length="1473" mass="168326">MRLPPLSIPLVALLYVCSLGPCGSFLLSRWTSRSLLGLSDETRSVQPTERHTLNKGEGVVAKTRLANAFTTADSPLIHQPSDINPPDQPYGVSDAEFNALRKIDKVISWEHDPPRMPLEAFELFATRGEFQAAANVILKGKKLLLSLDEHTFNYVHNRFRHEAWQIAFKRTRQFPEDDARPLYIGIANAVEAVFTDLRAKRPIVPPVDPGERVNQTFPRIPDVVPEGNRGSAYALVWDHMNIKVFGMSLPSLGTVGPRFPCQEDLDERPHFPLYMIEHNDEGFVRLPHVWLNPQLDRRELIGYATTKLAHRIWQLVGRDVFGDPKTESESQDFFNSPAFGRTDQVLNRLYRYVEGEEGRDDGVPFILVDGEAGDYGLDQNEFDRLTLWSRDMIRYNVFTALSKSGAATGTRQNEAANNRVRRRSDPKLWYRGRLPVREFQAALMTRTVEDAAKILVDGAKKMKKMDSHVLTYAHNMFHLAVANFLEALQNVCRTVEEFDRLQVQFVQAVVLVDEVFSRVRTARGLPQILTEQEKKEMAAKNGTSVKAPEEYYVPWPTHLPNDVSDPEVKAAVLRDLFSYFAKRLFDSEIPPLEIDVAQDLDTLSLTQYANDKAELPKIILNADIRSLPVLAHALLREMITAWDLCIARRFDTKGQDAQIEALDQFLRGRKSSKSASVREICELNRWPFYTESIDTTQLQADAPGSLTYQEREKVEERLKEKQTEREYRLGTPEEEVHDMDVDSAAPVELDFYADLRVALGPWRAMELTELALRRRDGKDLWVVQDDVLYLPLREFHVACMSGLSLDAEEIIVEGMPKMIPLDPKLINFAQSAFKQVCANVFQKRQEEGAAELDDIRRAFLEQTSIVESKFMEIKEKHYQLRREFESKLENKELKPTDSFPFHIDIDEFGENVHLAGGYHPRRRRYRFPDEQEFGSRGITHDNRDEVAAYMYDLLNIRVFNGTCPPVQISFLDDADSDQLIGTMFDPSSLQFPSIWINGRVVKGYKLLGRLLAEELTLLSDLFSETDFEEDVKTVGGQNYKDTLEGVDSTPEQMRALERKFHLVRQKEYEEGRKAAAALLTPQERKRLMKLLQKQEDAKEKFIGGRRVHRKVLEDGSVTEYLEGEVDLANLSTKDYEYLRQCLIRQMKDEDDEATHRLLLSLEDLKPKTENPKSVFRQDAPMDAEQEAAAKNYQANVAAMKGEVPGSTKSGQVSVEEMQQAAMEAAATIGSMGEGPAEVRMSPYATPSAEEMSKQSATDENEDPEATRKDKEKRIFKGDPWADSDISQSWTPETVSMRKAQYVRARAQQRINLLKYPFLLYDSAATLWDCGMTTQEIEKMQNYLLFDKGAVPMNLFRDLIDGKVCSPERAAALFEKAIERPEQIDVEIEPDRPGKLPIHASFDFQQLAVGENGEQQTKREAKEMDAGERQEKQRKEIKFRSKNARRRAKEKEKEKKKKAKAEARAQAARDRENA</sequence>
<name>A0A0G4HBM8_9ALVE</name>